<keyword evidence="5" id="KW-1185">Reference proteome</keyword>
<dbReference type="AlphaFoldDB" id="A0AAD5VUA5"/>
<dbReference type="InterPro" id="IPR045340">
    <property type="entry name" value="DUF6533"/>
</dbReference>
<evidence type="ECO:0000313" key="5">
    <source>
        <dbReference type="Proteomes" id="UP001213000"/>
    </source>
</evidence>
<keyword evidence="2" id="KW-0472">Membrane</keyword>
<proteinExistence type="predicted"/>
<feature type="transmembrane region" description="Helical" evidence="2">
    <location>
        <begin position="142"/>
        <end position="166"/>
    </location>
</feature>
<keyword evidence="2" id="KW-0812">Transmembrane</keyword>
<accession>A0AAD5VUA5</accession>
<dbReference type="Proteomes" id="UP001213000">
    <property type="component" value="Unassembled WGS sequence"/>
</dbReference>
<organism evidence="4 5">
    <name type="scientific">Leucocoprinus birnbaumii</name>
    <dbReference type="NCBI Taxonomy" id="56174"/>
    <lineage>
        <taxon>Eukaryota</taxon>
        <taxon>Fungi</taxon>
        <taxon>Dikarya</taxon>
        <taxon>Basidiomycota</taxon>
        <taxon>Agaricomycotina</taxon>
        <taxon>Agaricomycetes</taxon>
        <taxon>Agaricomycetidae</taxon>
        <taxon>Agaricales</taxon>
        <taxon>Agaricineae</taxon>
        <taxon>Agaricaceae</taxon>
        <taxon>Leucocoprinus</taxon>
    </lineage>
</organism>
<feature type="transmembrane region" description="Helical" evidence="2">
    <location>
        <begin position="79"/>
        <end position="97"/>
    </location>
</feature>
<comment type="caution">
    <text evidence="4">The sequence shown here is derived from an EMBL/GenBank/DDBJ whole genome shotgun (WGS) entry which is preliminary data.</text>
</comment>
<feature type="domain" description="DUF6533" evidence="3">
    <location>
        <begin position="45"/>
        <end position="87"/>
    </location>
</feature>
<gene>
    <name evidence="4" type="ORF">NP233_g7663</name>
</gene>
<evidence type="ECO:0000313" key="4">
    <source>
        <dbReference type="EMBL" id="KAJ3565387.1"/>
    </source>
</evidence>
<name>A0AAD5VUA5_9AGAR</name>
<reference evidence="4" key="1">
    <citation type="submission" date="2022-07" db="EMBL/GenBank/DDBJ databases">
        <title>Genome Sequence of Leucocoprinus birnbaumii.</title>
        <authorList>
            <person name="Buettner E."/>
        </authorList>
    </citation>
    <scope>NUCLEOTIDE SEQUENCE</scope>
    <source>
        <strain evidence="4">VT141</strain>
    </source>
</reference>
<dbReference type="Pfam" id="PF20151">
    <property type="entry name" value="DUF6533"/>
    <property type="match status" value="1"/>
</dbReference>
<evidence type="ECO:0000256" key="1">
    <source>
        <dbReference type="SAM" id="MobiDB-lite"/>
    </source>
</evidence>
<protein>
    <recommendedName>
        <fullName evidence="3">DUF6533 domain-containing protein</fullName>
    </recommendedName>
</protein>
<evidence type="ECO:0000259" key="3">
    <source>
        <dbReference type="Pfam" id="PF20151"/>
    </source>
</evidence>
<feature type="transmembrane region" description="Helical" evidence="2">
    <location>
        <begin position="193"/>
        <end position="214"/>
    </location>
</feature>
<sequence>MWSCLRTRVPNSPFLNTGNVYSCLVPQSTSPQPTEESSHMATVELSSLTIMAIELLSNLPLEILLVWKSRWNVLKVLYLLSRYIPFVYLTILLYHQFGSQGLEPHTCRALFKSFAGIFLFSAGVAELMLTIRTWVVWQHNKIMAYSLAVTFSAMWTAILMLTALGLETETIYGSSPPNSWGMGCYVDSNTSEAFIAASYILLAVFDLWNLIAMVSQGFSIYQNLQDYNYTRWSLRAVVPLTEADRTDILAGVHFTVAKPGRGNTLHFSLSRHAGDTRAHQAGPFTRSLGSRNPIIKRNELPIFSHSPSVSGTGSQHHEAAGYKESSIV</sequence>
<dbReference type="EMBL" id="JANIEX010000575">
    <property type="protein sequence ID" value="KAJ3565387.1"/>
    <property type="molecule type" value="Genomic_DNA"/>
</dbReference>
<feature type="transmembrane region" description="Helical" evidence="2">
    <location>
        <begin position="109"/>
        <end position="130"/>
    </location>
</feature>
<feature type="region of interest" description="Disordered" evidence="1">
    <location>
        <begin position="306"/>
        <end position="328"/>
    </location>
</feature>
<evidence type="ECO:0000256" key="2">
    <source>
        <dbReference type="SAM" id="Phobius"/>
    </source>
</evidence>
<keyword evidence="2" id="KW-1133">Transmembrane helix</keyword>